<dbReference type="STRING" id="1265820.PCORN_13467"/>
<proteinExistence type="predicted"/>
<organism evidence="1 2">
    <name type="scientific">Listeria cornellensis FSL F6-0969</name>
    <dbReference type="NCBI Taxonomy" id="1265820"/>
    <lineage>
        <taxon>Bacteria</taxon>
        <taxon>Bacillati</taxon>
        <taxon>Bacillota</taxon>
        <taxon>Bacilli</taxon>
        <taxon>Bacillales</taxon>
        <taxon>Listeriaceae</taxon>
        <taxon>Listeria</taxon>
    </lineage>
</organism>
<accession>W7BVK5</accession>
<gene>
    <name evidence="1" type="ORF">PCORN_13467</name>
</gene>
<sequence>MNIIKKGDVVKAKILTFLIEPNGNLATHNKGSKFQVMKIYNSKMLQVKSLSGIDEGTILVSDIEVMG</sequence>
<name>W7BVK5_9LIST</name>
<comment type="caution">
    <text evidence="1">The sequence shown here is derived from an EMBL/GenBank/DDBJ whole genome shotgun (WGS) entry which is preliminary data.</text>
</comment>
<dbReference type="RefSeq" id="WP_036080692.1">
    <property type="nucleotide sequence ID" value="NZ_AODE01000026.1"/>
</dbReference>
<dbReference type="PATRIC" id="fig|1265820.5.peg.2657"/>
<keyword evidence="2" id="KW-1185">Reference proteome</keyword>
<dbReference type="AlphaFoldDB" id="W7BVK5"/>
<protein>
    <submittedName>
        <fullName evidence="1">Uncharacterized protein</fullName>
    </submittedName>
</protein>
<evidence type="ECO:0000313" key="1">
    <source>
        <dbReference type="EMBL" id="EUJ27341.1"/>
    </source>
</evidence>
<evidence type="ECO:0000313" key="2">
    <source>
        <dbReference type="Proteomes" id="UP000019254"/>
    </source>
</evidence>
<reference evidence="1 2" key="1">
    <citation type="journal article" date="2014" name="Int. J. Syst. Evol. Microbiol.">
        <title>Listeria floridensis sp. nov., Listeria aquatica sp. nov., Listeria cornellensis sp. nov., Listeria riparia sp. nov. and Listeria grandensis sp. nov., from agricultural and natural environments.</title>
        <authorList>
            <person name="den Bakker H.C."/>
            <person name="Warchocki S."/>
            <person name="Wright E.M."/>
            <person name="Allred A.F."/>
            <person name="Ahlstrom C."/>
            <person name="Manuel C.S."/>
            <person name="Stasiewicz M.J."/>
            <person name="Burrell A."/>
            <person name="Roof S."/>
            <person name="Strawn L."/>
            <person name="Fortes E.D."/>
            <person name="Nightingale K.K."/>
            <person name="Kephart D."/>
            <person name="Wiedmann M."/>
        </authorList>
    </citation>
    <scope>NUCLEOTIDE SEQUENCE [LARGE SCALE GENOMIC DNA]</scope>
    <source>
        <strain evidence="2">FSL F6-969</strain>
    </source>
</reference>
<dbReference type="Proteomes" id="UP000019254">
    <property type="component" value="Unassembled WGS sequence"/>
</dbReference>
<dbReference type="EMBL" id="AODE01000026">
    <property type="protein sequence ID" value="EUJ27341.1"/>
    <property type="molecule type" value="Genomic_DNA"/>
</dbReference>